<evidence type="ECO:0000256" key="12">
    <source>
        <dbReference type="ARBA" id="ARBA00038905"/>
    </source>
</evidence>
<gene>
    <name evidence="18" type="ORF">PQJ61_17735</name>
</gene>
<evidence type="ECO:0000256" key="4">
    <source>
        <dbReference type="ARBA" id="ARBA00022705"/>
    </source>
</evidence>
<dbReference type="InterPro" id="IPR015797">
    <property type="entry name" value="NUDIX_hydrolase-like_dom_sf"/>
</dbReference>
<dbReference type="Gene3D" id="3.90.79.10">
    <property type="entry name" value="Nucleoside Triphosphate Pyrophosphohydrolase"/>
    <property type="match status" value="1"/>
</dbReference>
<feature type="domain" description="Nudix hydrolase" evidence="17">
    <location>
        <begin position="1"/>
        <end position="126"/>
    </location>
</feature>
<evidence type="ECO:0000256" key="16">
    <source>
        <dbReference type="ARBA" id="ARBA00042798"/>
    </source>
</evidence>
<reference evidence="18 19" key="1">
    <citation type="submission" date="2022-12" db="EMBL/GenBank/DDBJ databases">
        <title>Metagenome assembled genome from gulf of manar.</title>
        <authorList>
            <person name="Kohli P."/>
            <person name="Pk S."/>
            <person name="Venkata Ramana C."/>
            <person name="Sasikala C."/>
        </authorList>
    </citation>
    <scope>NUCLEOTIDE SEQUENCE [LARGE SCALE GENOMIC DNA]</scope>
    <source>
        <strain evidence="18">JB008</strain>
    </source>
</reference>
<evidence type="ECO:0000256" key="14">
    <source>
        <dbReference type="ARBA" id="ARBA00041592"/>
    </source>
</evidence>
<dbReference type="AlphaFoldDB" id="A0AAJ1IIM0"/>
<dbReference type="SUPFAM" id="SSF55811">
    <property type="entry name" value="Nudix"/>
    <property type="match status" value="1"/>
</dbReference>
<evidence type="ECO:0000256" key="10">
    <source>
        <dbReference type="ARBA" id="ARBA00035861"/>
    </source>
</evidence>
<dbReference type="CDD" id="cd03425">
    <property type="entry name" value="NUDIX_MutT_NudA_like"/>
    <property type="match status" value="1"/>
</dbReference>
<keyword evidence="4" id="KW-0235">DNA replication</keyword>
<keyword evidence="8" id="KW-0460">Magnesium</keyword>
<protein>
    <recommendedName>
        <fullName evidence="13">8-oxo-dGTP diphosphatase</fullName>
        <ecNumber evidence="12">3.6.1.55</ecNumber>
    </recommendedName>
    <alternativeName>
        <fullName evidence="16">7,8-dihydro-8-oxoguanine-triphosphatase</fullName>
    </alternativeName>
    <alternativeName>
        <fullName evidence="15">Mutator protein MutT</fullName>
    </alternativeName>
    <alternativeName>
        <fullName evidence="14">dGTP pyrophosphohydrolase</fullName>
    </alternativeName>
</protein>
<keyword evidence="5" id="KW-0479">Metal-binding</keyword>
<evidence type="ECO:0000256" key="3">
    <source>
        <dbReference type="ARBA" id="ARBA00022457"/>
    </source>
</evidence>
<dbReference type="InterPro" id="IPR020476">
    <property type="entry name" value="Nudix_hydrolase"/>
</dbReference>
<evidence type="ECO:0000256" key="8">
    <source>
        <dbReference type="ARBA" id="ARBA00022842"/>
    </source>
</evidence>
<dbReference type="Pfam" id="PF00293">
    <property type="entry name" value="NUDIX"/>
    <property type="match status" value="1"/>
</dbReference>
<evidence type="ECO:0000313" key="19">
    <source>
        <dbReference type="Proteomes" id="UP001221217"/>
    </source>
</evidence>
<dbReference type="PROSITE" id="PS51462">
    <property type="entry name" value="NUDIX"/>
    <property type="match status" value="1"/>
</dbReference>
<organism evidence="18 19">
    <name type="scientific">Candidatus Thalassospirochaeta sargassi</name>
    <dbReference type="NCBI Taxonomy" id="3119039"/>
    <lineage>
        <taxon>Bacteria</taxon>
        <taxon>Pseudomonadati</taxon>
        <taxon>Spirochaetota</taxon>
        <taxon>Spirochaetia</taxon>
        <taxon>Spirochaetales</taxon>
        <taxon>Spirochaetaceae</taxon>
        <taxon>Candidatus Thalassospirochaeta</taxon>
    </lineage>
</organism>
<keyword evidence="7" id="KW-0378">Hydrolase</keyword>
<evidence type="ECO:0000259" key="17">
    <source>
        <dbReference type="PROSITE" id="PS51462"/>
    </source>
</evidence>
<sequence>MNISVAGVAEKEGKVLVALRKPGTSIGEKWEFPGGKLEDGETPEDALIREYDEELNVEIKVFDWLCEGGFSNGKKNYLLKAYRIELETEDFKITEHQQICWVDIAELSSMNFPDSDQIVINYLLSR</sequence>
<dbReference type="GO" id="GO:0046872">
    <property type="term" value="F:metal ion binding"/>
    <property type="evidence" value="ECO:0007669"/>
    <property type="project" value="UniProtKB-KW"/>
</dbReference>
<comment type="catalytic activity">
    <reaction evidence="10">
        <text>8-oxo-dGTP + H2O = 8-oxo-dGMP + diphosphate + H(+)</text>
        <dbReference type="Rhea" id="RHEA:31575"/>
        <dbReference type="ChEBI" id="CHEBI:15377"/>
        <dbReference type="ChEBI" id="CHEBI:15378"/>
        <dbReference type="ChEBI" id="CHEBI:33019"/>
        <dbReference type="ChEBI" id="CHEBI:63224"/>
        <dbReference type="ChEBI" id="CHEBI:77896"/>
        <dbReference type="EC" id="3.6.1.55"/>
    </reaction>
</comment>
<dbReference type="GO" id="GO:0006260">
    <property type="term" value="P:DNA replication"/>
    <property type="evidence" value="ECO:0007669"/>
    <property type="project" value="UniProtKB-KW"/>
</dbReference>
<keyword evidence="6" id="KW-0227">DNA damage</keyword>
<evidence type="ECO:0000313" key="18">
    <source>
        <dbReference type="EMBL" id="MDC7228608.1"/>
    </source>
</evidence>
<evidence type="ECO:0000256" key="15">
    <source>
        <dbReference type="ARBA" id="ARBA00041979"/>
    </source>
</evidence>
<dbReference type="EMBL" id="JAQQAL010000051">
    <property type="protein sequence ID" value="MDC7228608.1"/>
    <property type="molecule type" value="Genomic_DNA"/>
</dbReference>
<dbReference type="PANTHER" id="PTHR47707:SF1">
    <property type="entry name" value="NUDIX HYDROLASE FAMILY PROTEIN"/>
    <property type="match status" value="1"/>
</dbReference>
<keyword evidence="3" id="KW-0515">Mutator protein</keyword>
<evidence type="ECO:0000256" key="6">
    <source>
        <dbReference type="ARBA" id="ARBA00022763"/>
    </source>
</evidence>
<dbReference type="GO" id="GO:0044716">
    <property type="term" value="F:8-oxo-GDP phosphatase activity"/>
    <property type="evidence" value="ECO:0007669"/>
    <property type="project" value="TreeGrafter"/>
</dbReference>
<proteinExistence type="inferred from homology"/>
<dbReference type="GO" id="GO:0006281">
    <property type="term" value="P:DNA repair"/>
    <property type="evidence" value="ECO:0007669"/>
    <property type="project" value="UniProtKB-KW"/>
</dbReference>
<accession>A0AAJ1IIM0</accession>
<dbReference type="PANTHER" id="PTHR47707">
    <property type="entry name" value="8-OXO-DGTP DIPHOSPHATASE"/>
    <property type="match status" value="1"/>
</dbReference>
<dbReference type="GO" id="GO:0008413">
    <property type="term" value="F:8-oxo-7,8-dihydroguanosine triphosphate pyrophosphatase activity"/>
    <property type="evidence" value="ECO:0007669"/>
    <property type="project" value="TreeGrafter"/>
</dbReference>
<comment type="catalytic activity">
    <reaction evidence="11">
        <text>8-oxo-GTP + H2O = 8-oxo-GMP + diphosphate + H(+)</text>
        <dbReference type="Rhea" id="RHEA:67616"/>
        <dbReference type="ChEBI" id="CHEBI:15377"/>
        <dbReference type="ChEBI" id="CHEBI:15378"/>
        <dbReference type="ChEBI" id="CHEBI:33019"/>
        <dbReference type="ChEBI" id="CHEBI:143553"/>
        <dbReference type="ChEBI" id="CHEBI:145694"/>
    </reaction>
</comment>
<evidence type="ECO:0000256" key="2">
    <source>
        <dbReference type="ARBA" id="ARBA00005582"/>
    </source>
</evidence>
<dbReference type="InterPro" id="IPR000086">
    <property type="entry name" value="NUDIX_hydrolase_dom"/>
</dbReference>
<evidence type="ECO:0000256" key="9">
    <source>
        <dbReference type="ARBA" id="ARBA00023204"/>
    </source>
</evidence>
<evidence type="ECO:0000256" key="5">
    <source>
        <dbReference type="ARBA" id="ARBA00022723"/>
    </source>
</evidence>
<evidence type="ECO:0000256" key="13">
    <source>
        <dbReference type="ARBA" id="ARBA00040794"/>
    </source>
</evidence>
<dbReference type="PRINTS" id="PR00502">
    <property type="entry name" value="NUDIXFAMILY"/>
</dbReference>
<dbReference type="GO" id="GO:0044715">
    <property type="term" value="F:8-oxo-dGDP phosphatase activity"/>
    <property type="evidence" value="ECO:0007669"/>
    <property type="project" value="TreeGrafter"/>
</dbReference>
<evidence type="ECO:0000256" key="11">
    <source>
        <dbReference type="ARBA" id="ARBA00036904"/>
    </source>
</evidence>
<dbReference type="EC" id="3.6.1.55" evidence="12"/>
<keyword evidence="9" id="KW-0234">DNA repair</keyword>
<comment type="caution">
    <text evidence="18">The sequence shown here is derived from an EMBL/GenBank/DDBJ whole genome shotgun (WGS) entry which is preliminary data.</text>
</comment>
<name>A0AAJ1IIM0_9SPIO</name>
<dbReference type="GO" id="GO:0035539">
    <property type="term" value="F:8-oxo-7,8-dihydrodeoxyguanosine triphosphate pyrophosphatase activity"/>
    <property type="evidence" value="ECO:0007669"/>
    <property type="project" value="UniProtKB-EC"/>
</dbReference>
<comment type="cofactor">
    <cofactor evidence="1">
        <name>Mg(2+)</name>
        <dbReference type="ChEBI" id="CHEBI:18420"/>
    </cofactor>
</comment>
<dbReference type="InterPro" id="IPR047127">
    <property type="entry name" value="MutT-like"/>
</dbReference>
<evidence type="ECO:0000256" key="1">
    <source>
        <dbReference type="ARBA" id="ARBA00001946"/>
    </source>
</evidence>
<dbReference type="Proteomes" id="UP001221217">
    <property type="component" value="Unassembled WGS sequence"/>
</dbReference>
<evidence type="ECO:0000256" key="7">
    <source>
        <dbReference type="ARBA" id="ARBA00022801"/>
    </source>
</evidence>
<comment type="similarity">
    <text evidence="2">Belongs to the Nudix hydrolase family.</text>
</comment>